<keyword evidence="15" id="KW-1185">Reference proteome</keyword>
<dbReference type="OrthoDB" id="297496at2759"/>
<feature type="transmembrane region" description="Helical" evidence="13">
    <location>
        <begin position="340"/>
        <end position="359"/>
    </location>
</feature>
<dbReference type="InterPro" id="IPR003092">
    <property type="entry name" value="2pore_dom_K_chnl_TASK"/>
</dbReference>
<sequence length="391" mass="45493">MAIVKAPFSGQCTILYLMWTLFPHIFLILSLMAYAVLGAVLFEKIEGGRDNETNKDYQRFLQSLVVTVHNNSDNSDLLLKIEDKIEKDFQPIWLQRPERWHFFGSLFFCCTVFTTVGYGEIFPVTVAGKVVCIFYAMVGIPLMLLVISDVGDILAVMLSRAYIRLYRIRRRLLRCTWNRCRNQDKASKQHQVISGDSTYTFSQDVVMCEPMDIRCVIRTQRSVKRKSIQLQTNTEIFDRIIAKENFTRNSPLARSCSCPELDRMPRLSKDWDFASIGQEMDKFNVPLILILLVVFAYILFGSLILRIWEREFGFFDAFYFCFITLTTIGFGDFVPRHPNFFMLTFIFIISGMAIMSMAFKLGQSHIVRFYHRGMRFLSGGKVAKYNFLRKE</sequence>
<keyword evidence="11 12" id="KW-0407">Ion channel</keyword>
<dbReference type="InterPro" id="IPR003280">
    <property type="entry name" value="2pore_dom_K_chnl"/>
</dbReference>
<dbReference type="InParanoid" id="A0A6J2WHT1"/>
<evidence type="ECO:0000256" key="11">
    <source>
        <dbReference type="ARBA" id="ARBA00023303"/>
    </source>
</evidence>
<organism evidence="15 16">
    <name type="scientific">Chanos chanos</name>
    <name type="common">Milkfish</name>
    <name type="synonym">Mugil chanos</name>
    <dbReference type="NCBI Taxonomy" id="29144"/>
    <lineage>
        <taxon>Eukaryota</taxon>
        <taxon>Metazoa</taxon>
        <taxon>Chordata</taxon>
        <taxon>Craniata</taxon>
        <taxon>Vertebrata</taxon>
        <taxon>Euteleostomi</taxon>
        <taxon>Actinopterygii</taxon>
        <taxon>Neopterygii</taxon>
        <taxon>Teleostei</taxon>
        <taxon>Ostariophysi</taxon>
        <taxon>Gonorynchiformes</taxon>
        <taxon>Chanidae</taxon>
        <taxon>Chanos</taxon>
    </lineage>
</organism>
<evidence type="ECO:0000256" key="2">
    <source>
        <dbReference type="ARBA" id="ARBA00006666"/>
    </source>
</evidence>
<evidence type="ECO:0000256" key="7">
    <source>
        <dbReference type="ARBA" id="ARBA00022958"/>
    </source>
</evidence>
<dbReference type="Gene3D" id="1.10.287.70">
    <property type="match status" value="1"/>
</dbReference>
<dbReference type="GeneID" id="115823394"/>
<dbReference type="CTD" id="338567"/>
<comment type="similarity">
    <text evidence="2 12">Belongs to the two pore domain potassium channel (TC 1.A.1.8) family.</text>
</comment>
<feature type="domain" description="Potassium channel" evidence="14">
    <location>
        <begin position="293"/>
        <end position="361"/>
    </location>
</feature>
<evidence type="ECO:0000256" key="3">
    <source>
        <dbReference type="ARBA" id="ARBA00022448"/>
    </source>
</evidence>
<evidence type="ECO:0000259" key="14">
    <source>
        <dbReference type="Pfam" id="PF07885"/>
    </source>
</evidence>
<dbReference type="Proteomes" id="UP000504632">
    <property type="component" value="Chromosome 10"/>
</dbReference>
<dbReference type="PRINTS" id="PR01095">
    <property type="entry name" value="TASKCHANNEL"/>
</dbReference>
<evidence type="ECO:0000313" key="16">
    <source>
        <dbReference type="RefSeq" id="XP_030643302.1"/>
    </source>
</evidence>
<keyword evidence="6" id="KW-0631">Potassium channel</keyword>
<dbReference type="GO" id="GO:0015271">
    <property type="term" value="F:outward rectifier potassium channel activity"/>
    <property type="evidence" value="ECO:0007669"/>
    <property type="project" value="TreeGrafter"/>
</dbReference>
<dbReference type="InterPro" id="IPR013099">
    <property type="entry name" value="K_chnl_dom"/>
</dbReference>
<evidence type="ECO:0000256" key="9">
    <source>
        <dbReference type="ARBA" id="ARBA00023065"/>
    </source>
</evidence>
<name>A0A6J2WHT1_CHACN</name>
<dbReference type="SUPFAM" id="SSF81324">
    <property type="entry name" value="Voltage-gated potassium channels"/>
    <property type="match status" value="2"/>
</dbReference>
<accession>A0A6J2WHT1</accession>
<proteinExistence type="inferred from homology"/>
<feature type="domain" description="Potassium channel" evidence="14">
    <location>
        <begin position="97"/>
        <end position="154"/>
    </location>
</feature>
<evidence type="ECO:0000256" key="5">
    <source>
        <dbReference type="ARBA" id="ARBA00022692"/>
    </source>
</evidence>
<keyword evidence="8 13" id="KW-1133">Transmembrane helix</keyword>
<dbReference type="PANTHER" id="PTHR11003:SF346">
    <property type="entry name" value="POTASSIUM CHANNEL SUBFAMILY K MEMBER 18"/>
    <property type="match status" value="1"/>
</dbReference>
<keyword evidence="10 13" id="KW-0472">Membrane</keyword>
<feature type="transmembrane region" description="Helical" evidence="13">
    <location>
        <begin position="287"/>
        <end position="308"/>
    </location>
</feature>
<keyword evidence="5 12" id="KW-0812">Transmembrane</keyword>
<reference evidence="16" key="1">
    <citation type="submission" date="2025-08" db="UniProtKB">
        <authorList>
            <consortium name="RefSeq"/>
        </authorList>
    </citation>
    <scope>IDENTIFICATION</scope>
</reference>
<evidence type="ECO:0000256" key="4">
    <source>
        <dbReference type="ARBA" id="ARBA00022538"/>
    </source>
</evidence>
<evidence type="ECO:0000256" key="12">
    <source>
        <dbReference type="RuleBase" id="RU003857"/>
    </source>
</evidence>
<keyword evidence="3 12" id="KW-0813">Transport</keyword>
<feature type="transmembrane region" description="Helical" evidence="13">
    <location>
        <begin position="16"/>
        <end position="42"/>
    </location>
</feature>
<gene>
    <name evidence="16" type="primary">kcnk18</name>
</gene>
<protein>
    <submittedName>
        <fullName evidence="16">Potassium channel subfamily K member 18</fullName>
    </submittedName>
</protein>
<keyword evidence="7" id="KW-0630">Potassium</keyword>
<dbReference type="RefSeq" id="XP_030643302.1">
    <property type="nucleotide sequence ID" value="XM_030787442.1"/>
</dbReference>
<feature type="transmembrane region" description="Helical" evidence="13">
    <location>
        <begin position="100"/>
        <end position="121"/>
    </location>
</feature>
<comment type="subcellular location">
    <subcellularLocation>
        <location evidence="1">Membrane</location>
        <topology evidence="1">Multi-pass membrane protein</topology>
    </subcellularLocation>
</comment>
<dbReference type="AlphaFoldDB" id="A0A6J2WHT1"/>
<evidence type="ECO:0000256" key="6">
    <source>
        <dbReference type="ARBA" id="ARBA00022826"/>
    </source>
</evidence>
<dbReference type="GO" id="GO:0005886">
    <property type="term" value="C:plasma membrane"/>
    <property type="evidence" value="ECO:0007669"/>
    <property type="project" value="TreeGrafter"/>
</dbReference>
<feature type="transmembrane region" description="Helical" evidence="13">
    <location>
        <begin position="133"/>
        <end position="163"/>
    </location>
</feature>
<evidence type="ECO:0000256" key="1">
    <source>
        <dbReference type="ARBA" id="ARBA00004141"/>
    </source>
</evidence>
<evidence type="ECO:0000313" key="15">
    <source>
        <dbReference type="Proteomes" id="UP000504632"/>
    </source>
</evidence>
<dbReference type="GO" id="GO:0022841">
    <property type="term" value="F:potassium ion leak channel activity"/>
    <property type="evidence" value="ECO:0007669"/>
    <property type="project" value="TreeGrafter"/>
</dbReference>
<evidence type="ECO:0000256" key="10">
    <source>
        <dbReference type="ARBA" id="ARBA00023136"/>
    </source>
</evidence>
<evidence type="ECO:0000256" key="8">
    <source>
        <dbReference type="ARBA" id="ARBA00022989"/>
    </source>
</evidence>
<dbReference type="GO" id="GO:0030322">
    <property type="term" value="P:stabilization of membrane potential"/>
    <property type="evidence" value="ECO:0007669"/>
    <property type="project" value="TreeGrafter"/>
</dbReference>
<keyword evidence="9 12" id="KW-0406">Ion transport</keyword>
<dbReference type="PANTHER" id="PTHR11003">
    <property type="entry name" value="POTASSIUM CHANNEL, SUBFAMILY K"/>
    <property type="match status" value="1"/>
</dbReference>
<keyword evidence="4" id="KW-0633">Potassium transport</keyword>
<dbReference type="Pfam" id="PF07885">
    <property type="entry name" value="Ion_trans_2"/>
    <property type="match status" value="2"/>
</dbReference>
<evidence type="ECO:0000256" key="13">
    <source>
        <dbReference type="SAM" id="Phobius"/>
    </source>
</evidence>
<dbReference type="PRINTS" id="PR01333">
    <property type="entry name" value="2POREKCHANEL"/>
</dbReference>